<evidence type="ECO:0000313" key="1">
    <source>
        <dbReference type="EMBL" id="CAI2173839.1"/>
    </source>
</evidence>
<dbReference type="AlphaFoldDB" id="A0A9W4WN55"/>
<proteinExistence type="predicted"/>
<protein>
    <submittedName>
        <fullName evidence="1">17744_t:CDS:1</fullName>
    </submittedName>
</protein>
<accession>A0A9W4WN55</accession>
<organism evidence="1 2">
    <name type="scientific">Funneliformis geosporum</name>
    <dbReference type="NCBI Taxonomy" id="1117311"/>
    <lineage>
        <taxon>Eukaryota</taxon>
        <taxon>Fungi</taxon>
        <taxon>Fungi incertae sedis</taxon>
        <taxon>Mucoromycota</taxon>
        <taxon>Glomeromycotina</taxon>
        <taxon>Glomeromycetes</taxon>
        <taxon>Glomerales</taxon>
        <taxon>Glomeraceae</taxon>
        <taxon>Funneliformis</taxon>
    </lineage>
</organism>
<dbReference type="OrthoDB" id="2340833at2759"/>
<dbReference type="EMBL" id="CAMKVN010001122">
    <property type="protein sequence ID" value="CAI2173839.1"/>
    <property type="molecule type" value="Genomic_DNA"/>
</dbReference>
<evidence type="ECO:0000313" key="2">
    <source>
        <dbReference type="Proteomes" id="UP001153678"/>
    </source>
</evidence>
<sequence>MNFQVFVSVGIVRVLDFQELLLSGFRDRFEKKFFISPTMNEAQIGKKQSSEISLFKNTISVAPFICKWSDAHLKQQRFNTQKELELHVDNDHKDFTKLEVLHQGRIYLCTWEGCKKQQSNIIKLKGANDMTNIINCGDEEMLYEEVEKQRIANKDDNNLPMSYADAVKKSPHKTLDDIFPKVNENKIVYGKFGSGYDLENENQDDLPDAPKEIEYKTERERDQEMFDSYCECHKGSKAVELLTKAFEVLENGI</sequence>
<dbReference type="Proteomes" id="UP001153678">
    <property type="component" value="Unassembled WGS sequence"/>
</dbReference>
<gene>
    <name evidence="1" type="ORF">FWILDA_LOCUS6289</name>
</gene>
<comment type="caution">
    <text evidence="1">The sequence shown here is derived from an EMBL/GenBank/DDBJ whole genome shotgun (WGS) entry which is preliminary data.</text>
</comment>
<keyword evidence="2" id="KW-1185">Reference proteome</keyword>
<name>A0A9W4WN55_9GLOM</name>
<reference evidence="1" key="1">
    <citation type="submission" date="2022-08" db="EMBL/GenBank/DDBJ databases">
        <authorList>
            <person name="Kallberg Y."/>
            <person name="Tangrot J."/>
            <person name="Rosling A."/>
        </authorList>
    </citation>
    <scope>NUCLEOTIDE SEQUENCE</scope>
    <source>
        <strain evidence="1">Wild A</strain>
    </source>
</reference>